<dbReference type="PANTHER" id="PTHR43143:SF1">
    <property type="entry name" value="SERINE_THREONINE-PROTEIN PHOSPHATASE CPPED1"/>
    <property type="match status" value="1"/>
</dbReference>
<accession>A0A1F5KDU6</accession>
<feature type="region of interest" description="Disordered" evidence="1">
    <location>
        <begin position="84"/>
        <end position="111"/>
    </location>
</feature>
<dbReference type="InterPro" id="IPR004843">
    <property type="entry name" value="Calcineurin-like_PHP"/>
</dbReference>
<feature type="compositionally biased region" description="Basic and acidic residues" evidence="1">
    <location>
        <begin position="84"/>
        <end position="94"/>
    </location>
</feature>
<dbReference type="SUPFAM" id="SSF56300">
    <property type="entry name" value="Metallo-dependent phosphatases"/>
    <property type="match status" value="1"/>
</dbReference>
<dbReference type="GO" id="GO:0016787">
    <property type="term" value="F:hydrolase activity"/>
    <property type="evidence" value="ECO:0007669"/>
    <property type="project" value="InterPro"/>
</dbReference>
<dbReference type="PANTHER" id="PTHR43143">
    <property type="entry name" value="METALLOPHOSPHOESTERASE, CALCINEURIN SUPERFAMILY"/>
    <property type="match status" value="1"/>
</dbReference>
<feature type="compositionally biased region" description="Polar residues" evidence="1">
    <location>
        <begin position="95"/>
        <end position="107"/>
    </location>
</feature>
<proteinExistence type="predicted"/>
<evidence type="ECO:0000313" key="3">
    <source>
        <dbReference type="EMBL" id="OGE38945.1"/>
    </source>
</evidence>
<gene>
    <name evidence="3" type="ORF">A3F00_01920</name>
</gene>
<protein>
    <recommendedName>
        <fullName evidence="2">Calcineurin-like phosphoesterase domain-containing protein</fullName>
    </recommendedName>
</protein>
<reference evidence="3 4" key="1">
    <citation type="journal article" date="2016" name="Nat. Commun.">
        <title>Thousands of microbial genomes shed light on interconnected biogeochemical processes in an aquifer system.</title>
        <authorList>
            <person name="Anantharaman K."/>
            <person name="Brown C.T."/>
            <person name="Hug L.A."/>
            <person name="Sharon I."/>
            <person name="Castelle C.J."/>
            <person name="Probst A.J."/>
            <person name="Thomas B.C."/>
            <person name="Singh A."/>
            <person name="Wilkins M.J."/>
            <person name="Karaoz U."/>
            <person name="Brodie E.L."/>
            <person name="Williams K.H."/>
            <person name="Hubbard S.S."/>
            <person name="Banfield J.F."/>
        </authorList>
    </citation>
    <scope>NUCLEOTIDE SEQUENCE [LARGE SCALE GENOMIC DNA]</scope>
</reference>
<dbReference type="Gene3D" id="3.60.21.10">
    <property type="match status" value="1"/>
</dbReference>
<evidence type="ECO:0000313" key="4">
    <source>
        <dbReference type="Proteomes" id="UP000176527"/>
    </source>
</evidence>
<feature type="domain" description="Calcineurin-like phosphoesterase" evidence="2">
    <location>
        <begin position="122"/>
        <end position="307"/>
    </location>
</feature>
<organism evidence="3 4">
    <name type="scientific">Candidatus Daviesbacteria bacterium RIFCSPHIGHO2_12_FULL_37_11</name>
    <dbReference type="NCBI Taxonomy" id="1797777"/>
    <lineage>
        <taxon>Bacteria</taxon>
        <taxon>Candidatus Daviesiibacteriota</taxon>
    </lineage>
</organism>
<dbReference type="InterPro" id="IPR029052">
    <property type="entry name" value="Metallo-depent_PP-like"/>
</dbReference>
<comment type="caution">
    <text evidence="3">The sequence shown here is derived from an EMBL/GenBank/DDBJ whole genome shotgun (WGS) entry which is preliminary data.</text>
</comment>
<sequence length="357" mass="39794">MFDRRKNHKKRTNPVFIIFRLFLSLIIFATLIGGVYSAYKEFSGADPLEISPKAIITNFSSTEKITAFLLSIVTKNLKQKVDDVKDSVSGEKTKGSVSQQGANSSQLKPEKIAPKDKSAISFKFALVADSHSDNENLAKALSKAKENKAQFFIGLGDYTEVGTEQELESAKHKFDENGIRYFITAGDHDLWDSRNKSVPPLTNFNKIFGPSNQAFSFGNAKILILDNSDNYLGLGQLQIDWLNGQLSTVKNQPEINVIFVGLHEPLYHPSSSRVMGKVTEQLKSEAKKLIKMLKDAGVKEVFSGDIHFFTRYIEPETGLSMTTIGALTSLRNTQESRFGLVTVYEDGTYEVEDVEIK</sequence>
<name>A0A1F5KDU6_9BACT</name>
<dbReference type="Proteomes" id="UP000176527">
    <property type="component" value="Unassembled WGS sequence"/>
</dbReference>
<dbReference type="Pfam" id="PF00149">
    <property type="entry name" value="Metallophos"/>
    <property type="match status" value="1"/>
</dbReference>
<evidence type="ECO:0000259" key="2">
    <source>
        <dbReference type="Pfam" id="PF00149"/>
    </source>
</evidence>
<dbReference type="InterPro" id="IPR051918">
    <property type="entry name" value="STPP_CPPED1"/>
</dbReference>
<dbReference type="AlphaFoldDB" id="A0A1F5KDU6"/>
<evidence type="ECO:0000256" key="1">
    <source>
        <dbReference type="SAM" id="MobiDB-lite"/>
    </source>
</evidence>
<dbReference type="EMBL" id="MFDE01000008">
    <property type="protein sequence ID" value="OGE38945.1"/>
    <property type="molecule type" value="Genomic_DNA"/>
</dbReference>